<comment type="caution">
    <text evidence="1">The sequence shown here is derived from an EMBL/GenBank/DDBJ whole genome shotgun (WGS) entry which is preliminary data.</text>
</comment>
<reference evidence="1 2" key="1">
    <citation type="journal article" date="2022" name="Plant J.">
        <title>Chromosome-level genome of Camellia lanceoleosa provides a valuable resource for understanding genome evolution and self-incompatibility.</title>
        <authorList>
            <person name="Gong W."/>
            <person name="Xiao S."/>
            <person name="Wang L."/>
            <person name="Liao Z."/>
            <person name="Chang Y."/>
            <person name="Mo W."/>
            <person name="Hu G."/>
            <person name="Li W."/>
            <person name="Zhao G."/>
            <person name="Zhu H."/>
            <person name="Hu X."/>
            <person name="Ji K."/>
            <person name="Xiang X."/>
            <person name="Song Q."/>
            <person name="Yuan D."/>
            <person name="Jin S."/>
            <person name="Zhang L."/>
        </authorList>
    </citation>
    <scope>NUCLEOTIDE SEQUENCE [LARGE SCALE GENOMIC DNA]</scope>
    <source>
        <strain evidence="1">SQ_2022a</strain>
    </source>
</reference>
<name>A0ACC0IKX4_9ERIC</name>
<accession>A0ACC0IKX4</accession>
<protein>
    <submittedName>
        <fullName evidence="1">F-box/FBD/LRR-repeat protein</fullName>
    </submittedName>
</protein>
<gene>
    <name evidence="1" type="ORF">LOK49_LG02G00073</name>
</gene>
<dbReference type="Proteomes" id="UP001060215">
    <property type="component" value="Chromosome 3"/>
</dbReference>
<sequence>MIIDEFSIQFCLDDNIFKSDIDGWINFAFRKRVKRLRLNFRCTWTNGNWNYPLTAHILHCHRLDSLTSLYLCHVDVTREVLKCILFVCPLLEELSILHSRSLVNFVVFGPSLKLKYLEIEGCFSLKSVDIYDANLVSFKYSGLKAYIAFKNTPHLVKASFDGPYACYIVKNFIQVSSYLLQLETLVLNLSWGLKNLRCFPRFPKLRNLRQLELMLNPGVSMLLCAYLLRASPLLRMLKIEFWDFKDSTKETKIRRPKHLHKSLKVLELNGFIGCKADLQIASYILGSTVSLQEIIIDPSHPNKWAPEDPDKQQLARTRARQHLETRLPFGTRLVLR</sequence>
<dbReference type="EMBL" id="CM045760">
    <property type="protein sequence ID" value="KAI8025954.1"/>
    <property type="molecule type" value="Genomic_DNA"/>
</dbReference>
<keyword evidence="2" id="KW-1185">Reference proteome</keyword>
<evidence type="ECO:0000313" key="2">
    <source>
        <dbReference type="Proteomes" id="UP001060215"/>
    </source>
</evidence>
<organism evidence="1 2">
    <name type="scientific">Camellia lanceoleosa</name>
    <dbReference type="NCBI Taxonomy" id="1840588"/>
    <lineage>
        <taxon>Eukaryota</taxon>
        <taxon>Viridiplantae</taxon>
        <taxon>Streptophyta</taxon>
        <taxon>Embryophyta</taxon>
        <taxon>Tracheophyta</taxon>
        <taxon>Spermatophyta</taxon>
        <taxon>Magnoliopsida</taxon>
        <taxon>eudicotyledons</taxon>
        <taxon>Gunneridae</taxon>
        <taxon>Pentapetalae</taxon>
        <taxon>asterids</taxon>
        <taxon>Ericales</taxon>
        <taxon>Theaceae</taxon>
        <taxon>Camellia</taxon>
    </lineage>
</organism>
<proteinExistence type="predicted"/>
<evidence type="ECO:0000313" key="1">
    <source>
        <dbReference type="EMBL" id="KAI8025954.1"/>
    </source>
</evidence>